<dbReference type="EMBL" id="BAAAUX010000029">
    <property type="protein sequence ID" value="GAA2816247.1"/>
    <property type="molecule type" value="Genomic_DNA"/>
</dbReference>
<comment type="caution">
    <text evidence="3">The sequence shown here is derived from an EMBL/GenBank/DDBJ whole genome shotgun (WGS) entry which is preliminary data.</text>
</comment>
<feature type="chain" id="PRO_5047277249" description="Endonuclease/exonuclease/phosphatase domain-containing protein" evidence="1">
    <location>
        <begin position="35"/>
        <end position="263"/>
    </location>
</feature>
<feature type="signal peptide" evidence="1">
    <location>
        <begin position="1"/>
        <end position="34"/>
    </location>
</feature>
<reference evidence="3 4" key="1">
    <citation type="journal article" date="2019" name="Int. J. Syst. Evol. Microbiol.">
        <title>The Global Catalogue of Microorganisms (GCM) 10K type strain sequencing project: providing services to taxonomists for standard genome sequencing and annotation.</title>
        <authorList>
            <consortium name="The Broad Institute Genomics Platform"/>
            <consortium name="The Broad Institute Genome Sequencing Center for Infectious Disease"/>
            <person name="Wu L."/>
            <person name="Ma J."/>
        </authorList>
    </citation>
    <scope>NUCLEOTIDE SEQUENCE [LARGE SCALE GENOMIC DNA]</scope>
    <source>
        <strain evidence="3 4">JCM 9383</strain>
    </source>
</reference>
<name>A0ABN3VL86_9PSEU</name>
<evidence type="ECO:0000313" key="3">
    <source>
        <dbReference type="EMBL" id="GAA2816247.1"/>
    </source>
</evidence>
<proteinExistence type="predicted"/>
<dbReference type="Proteomes" id="UP001500979">
    <property type="component" value="Unassembled WGS sequence"/>
</dbReference>
<evidence type="ECO:0000259" key="2">
    <source>
        <dbReference type="Pfam" id="PF03372"/>
    </source>
</evidence>
<organism evidence="3 4">
    <name type="scientific">Saccharopolyspora taberi</name>
    <dbReference type="NCBI Taxonomy" id="60895"/>
    <lineage>
        <taxon>Bacteria</taxon>
        <taxon>Bacillati</taxon>
        <taxon>Actinomycetota</taxon>
        <taxon>Actinomycetes</taxon>
        <taxon>Pseudonocardiales</taxon>
        <taxon>Pseudonocardiaceae</taxon>
        <taxon>Saccharopolyspora</taxon>
    </lineage>
</organism>
<keyword evidence="4" id="KW-1185">Reference proteome</keyword>
<accession>A0ABN3VL86</accession>
<dbReference type="Pfam" id="PF03372">
    <property type="entry name" value="Exo_endo_phos"/>
    <property type="match status" value="1"/>
</dbReference>
<dbReference type="InterPro" id="IPR036691">
    <property type="entry name" value="Endo/exonu/phosph_ase_sf"/>
</dbReference>
<dbReference type="SUPFAM" id="SSF56219">
    <property type="entry name" value="DNase I-like"/>
    <property type="match status" value="1"/>
</dbReference>
<keyword evidence="1" id="KW-0732">Signal</keyword>
<sequence>MMRAVTAGRRRSAALWTAAALAAFVTAFAPQASAQQAPKAASFDVLQLNLCNGGFANCYSAGRSVDSAIEAIQQRRPDVVTLNEICAPDITRITHETGYQGEFTPIGSKVTGAPQPCSEGRGDYGVAVLAHPDHGAIGEGKIERQFTAQDGGKEARVMLCAPFSNFAACTGYLSTNGKVASEQCGELAQAATGFGASTVVGGDLNLAEGGNPDVRACVPDGWYSKGDGTMQHVLATNAFTFERSENLPVEGTDHPGFLVETVR</sequence>
<dbReference type="Gene3D" id="3.60.10.10">
    <property type="entry name" value="Endonuclease/exonuclease/phosphatase"/>
    <property type="match status" value="1"/>
</dbReference>
<evidence type="ECO:0000313" key="4">
    <source>
        <dbReference type="Proteomes" id="UP001500979"/>
    </source>
</evidence>
<gene>
    <name evidence="3" type="ORF">GCM10010470_59690</name>
</gene>
<feature type="domain" description="Endonuclease/exonuclease/phosphatase" evidence="2">
    <location>
        <begin position="57"/>
        <end position="254"/>
    </location>
</feature>
<evidence type="ECO:0000256" key="1">
    <source>
        <dbReference type="SAM" id="SignalP"/>
    </source>
</evidence>
<protein>
    <recommendedName>
        <fullName evidence="2">Endonuclease/exonuclease/phosphatase domain-containing protein</fullName>
    </recommendedName>
</protein>
<dbReference type="RefSeq" id="WP_344685411.1">
    <property type="nucleotide sequence ID" value="NZ_BAAAUX010000029.1"/>
</dbReference>
<dbReference type="InterPro" id="IPR005135">
    <property type="entry name" value="Endo/exonuclease/phosphatase"/>
</dbReference>